<protein>
    <submittedName>
        <fullName evidence="4">Hsp20 family protein</fullName>
    </submittedName>
</protein>
<dbReference type="AlphaFoldDB" id="A0A6B0GPQ3"/>
<comment type="similarity">
    <text evidence="1 2">Belongs to the small heat shock protein (HSP20) family.</text>
</comment>
<dbReference type="InterPro" id="IPR008978">
    <property type="entry name" value="HSP20-like_chaperone"/>
</dbReference>
<dbReference type="SUPFAM" id="SSF49764">
    <property type="entry name" value="HSP20-like chaperones"/>
    <property type="match status" value="1"/>
</dbReference>
<dbReference type="PANTHER" id="PTHR11527">
    <property type="entry name" value="HEAT-SHOCK PROTEIN 20 FAMILY MEMBER"/>
    <property type="match status" value="1"/>
</dbReference>
<evidence type="ECO:0000256" key="2">
    <source>
        <dbReference type="RuleBase" id="RU003616"/>
    </source>
</evidence>
<dbReference type="InterPro" id="IPR031107">
    <property type="entry name" value="Small_HSP"/>
</dbReference>
<dbReference type="EMBL" id="WSZK01000039">
    <property type="protein sequence ID" value="MWG36710.1"/>
    <property type="molecule type" value="Genomic_DNA"/>
</dbReference>
<dbReference type="Gene3D" id="2.60.40.790">
    <property type="match status" value="1"/>
</dbReference>
<evidence type="ECO:0000313" key="5">
    <source>
        <dbReference type="Proteomes" id="UP000451471"/>
    </source>
</evidence>
<proteinExistence type="inferred from homology"/>
<dbReference type="Pfam" id="PF00011">
    <property type="entry name" value="HSP20"/>
    <property type="match status" value="1"/>
</dbReference>
<organism evidence="4 5">
    <name type="scientific">Halomarina oriensis</name>
    <dbReference type="NCBI Taxonomy" id="671145"/>
    <lineage>
        <taxon>Archaea</taxon>
        <taxon>Methanobacteriati</taxon>
        <taxon>Methanobacteriota</taxon>
        <taxon>Stenosarchaea group</taxon>
        <taxon>Halobacteria</taxon>
        <taxon>Halobacteriales</taxon>
        <taxon>Natronomonadaceae</taxon>
        <taxon>Halomarina</taxon>
    </lineage>
</organism>
<dbReference type="CDD" id="cd06464">
    <property type="entry name" value="ACD_sHsps-like"/>
    <property type="match status" value="1"/>
</dbReference>
<accession>A0A6B0GPQ3</accession>
<reference evidence="4 5" key="1">
    <citation type="submission" date="2019-12" db="EMBL/GenBank/DDBJ databases">
        <title>Halocatena pleomorpha gen. nov. sp. nov., an extremely halophilic archaeon of family Halobacteriaceae isolated from saltpan soil.</title>
        <authorList>
            <person name="Pal Y."/>
            <person name="Verma A."/>
            <person name="Krishnamurthi S."/>
            <person name="Kumar P."/>
        </authorList>
    </citation>
    <scope>NUCLEOTIDE SEQUENCE [LARGE SCALE GENOMIC DNA]</scope>
    <source>
        <strain evidence="4 5">JCM 16495</strain>
    </source>
</reference>
<dbReference type="Proteomes" id="UP000451471">
    <property type="component" value="Unassembled WGS sequence"/>
</dbReference>
<gene>
    <name evidence="4" type="ORF">GQS65_19850</name>
</gene>
<evidence type="ECO:0000259" key="3">
    <source>
        <dbReference type="PROSITE" id="PS01031"/>
    </source>
</evidence>
<dbReference type="InterPro" id="IPR002068">
    <property type="entry name" value="A-crystallin/Hsp20_dom"/>
</dbReference>
<dbReference type="OrthoDB" id="198277at2157"/>
<evidence type="ECO:0000256" key="1">
    <source>
        <dbReference type="PROSITE-ProRule" id="PRU00285"/>
    </source>
</evidence>
<keyword evidence="5" id="KW-1185">Reference proteome</keyword>
<evidence type="ECO:0000313" key="4">
    <source>
        <dbReference type="EMBL" id="MWG36710.1"/>
    </source>
</evidence>
<name>A0A6B0GPQ3_9EURY</name>
<comment type="caution">
    <text evidence="4">The sequence shown here is derived from an EMBL/GenBank/DDBJ whole genome shotgun (WGS) entry which is preliminary data.</text>
</comment>
<sequence>MDRMFDQMRRSMLSPWPGSVAEWDRPAMESWRNHSDSNMTVERREGGYVVLADLPGFEKEELDVRFDDGVLTVRGDHEVSEESEHGRSMRSRSVFEQVHVPGDVVEGDIAATYRNGVLEIDLPTTTEAEDDDAHRIDID</sequence>
<dbReference type="PROSITE" id="PS01031">
    <property type="entry name" value="SHSP"/>
    <property type="match status" value="1"/>
</dbReference>
<feature type="domain" description="SHSP" evidence="3">
    <location>
        <begin position="30"/>
        <end position="139"/>
    </location>
</feature>